<evidence type="ECO:0000313" key="1">
    <source>
        <dbReference type="EMBL" id="WZN45130.1"/>
    </source>
</evidence>
<dbReference type="SUPFAM" id="SSF51197">
    <property type="entry name" value="Clavaminate synthase-like"/>
    <property type="match status" value="1"/>
</dbReference>
<protein>
    <recommendedName>
        <fullName evidence="3">Phytanoyl-CoA dioxygenase</fullName>
    </recommendedName>
</protein>
<accession>A0ABZ2YZK2</accession>
<name>A0ABZ2YZK2_9BACT</name>
<evidence type="ECO:0000313" key="2">
    <source>
        <dbReference type="Proteomes" id="UP001449657"/>
    </source>
</evidence>
<dbReference type="EMBL" id="CP150096">
    <property type="protein sequence ID" value="WZN45130.1"/>
    <property type="molecule type" value="Genomic_DNA"/>
</dbReference>
<dbReference type="Proteomes" id="UP001449657">
    <property type="component" value="Chromosome"/>
</dbReference>
<dbReference type="Gene3D" id="2.60.120.620">
    <property type="entry name" value="q2cbj1_9rhob like domain"/>
    <property type="match status" value="1"/>
</dbReference>
<gene>
    <name evidence="1" type="ORF">WJU22_19725</name>
</gene>
<dbReference type="RefSeq" id="WP_341839885.1">
    <property type="nucleotide sequence ID" value="NZ_CP149792.1"/>
</dbReference>
<organism evidence="1 2">
    <name type="scientific">Chitinophaga caseinilytica</name>
    <dbReference type="NCBI Taxonomy" id="2267521"/>
    <lineage>
        <taxon>Bacteria</taxon>
        <taxon>Pseudomonadati</taxon>
        <taxon>Bacteroidota</taxon>
        <taxon>Chitinophagia</taxon>
        <taxon>Chitinophagales</taxon>
        <taxon>Chitinophagaceae</taxon>
        <taxon>Chitinophaga</taxon>
    </lineage>
</organism>
<evidence type="ECO:0008006" key="3">
    <source>
        <dbReference type="Google" id="ProtNLM"/>
    </source>
</evidence>
<keyword evidence="2" id="KW-1185">Reference proteome</keyword>
<reference evidence="1 2" key="1">
    <citation type="submission" date="2024-03" db="EMBL/GenBank/DDBJ databases">
        <title>Chitinophaga caseinilytica sp. nov., a casein hydrolysing bacterium isolated from forest soil.</title>
        <authorList>
            <person name="Lee D.S."/>
            <person name="Han D.M."/>
            <person name="Baek J.H."/>
            <person name="Choi D.G."/>
            <person name="Jeon J.H."/>
            <person name="Jeon C.O."/>
        </authorList>
    </citation>
    <scope>NUCLEOTIDE SEQUENCE [LARGE SCALE GENOMIC DNA]</scope>
    <source>
        <strain evidence="1 2">KACC 19118</strain>
    </source>
</reference>
<sequence>MPQPNLPLSDADIRHFITEGYVRLNQAFPRELALEVQDILWKEMNLRPDAPAQWKAPVVWLGEFSQEPFVQAANTPVLHAAFDQLVGPGRWAPRQSVGTFPVRFPSNEDTGDDGWHVDVSFPGREAASDPGNFFKWKSNLHSKNRALLMLFLFSDIGENDAPTRIRAGSHLDVAKLLRPHGDKGLTALQIADKLGSTGHRKETLATGEAGTVYLCHPFLVHAAQKHRGTQPRFLAQPGLFPKQPFSLFNKAGNYNAVESAIRLGIGLDKE</sequence>
<proteinExistence type="predicted"/>